<dbReference type="PANTHER" id="PTHR43461:SF1">
    <property type="entry name" value="TRANSMEMBRANE PROTEIN 256"/>
    <property type="match status" value="1"/>
</dbReference>
<dbReference type="RefSeq" id="WP_066399152.1">
    <property type="nucleotide sequence ID" value="NZ_CP015378.1"/>
</dbReference>
<reference evidence="6 7" key="1">
    <citation type="submission" date="2016-04" db="EMBL/GenBank/DDBJ databases">
        <title>Complete genome sequence of Fictibacillus phosphorivorans G25-29, a strain toxic to nematodes.</title>
        <authorList>
            <person name="Zheng Z."/>
        </authorList>
    </citation>
    <scope>NUCLEOTIDE SEQUENCE [LARGE SCALE GENOMIC DNA]</scope>
    <source>
        <strain evidence="6 7">G25-29</strain>
    </source>
</reference>
<protein>
    <submittedName>
        <fullName evidence="6">Uncharacterized protein</fullName>
    </submittedName>
</protein>
<organism evidence="6 7">
    <name type="scientific">Fictibacillus phosphorivorans</name>
    <dbReference type="NCBI Taxonomy" id="1221500"/>
    <lineage>
        <taxon>Bacteria</taxon>
        <taxon>Bacillati</taxon>
        <taxon>Bacillota</taxon>
        <taxon>Bacilli</taxon>
        <taxon>Bacillales</taxon>
        <taxon>Fictibacillaceae</taxon>
        <taxon>Fictibacillus</taxon>
    </lineage>
</organism>
<accession>A0A160IRD1</accession>
<evidence type="ECO:0000256" key="2">
    <source>
        <dbReference type="ARBA" id="ARBA00009694"/>
    </source>
</evidence>
<keyword evidence="5" id="KW-0472">Membrane</keyword>
<dbReference type="InterPro" id="IPR006696">
    <property type="entry name" value="DUF423"/>
</dbReference>
<evidence type="ECO:0000256" key="5">
    <source>
        <dbReference type="ARBA" id="ARBA00023136"/>
    </source>
</evidence>
<sequence>MKLFLILGAIHAMLAVMLGAFGAHALEAKLNARNMLNVYQTGVQYHMYHALALLVVGVLLGKFPASTLLTGAGWSFFIGILLFSGSLYALSTTGMKFFGPITPLGGVAFIVGWILLIIAVVKA</sequence>
<name>A0A160IRD1_9BACL</name>
<keyword evidence="4" id="KW-1133">Transmembrane helix</keyword>
<dbReference type="PANTHER" id="PTHR43461">
    <property type="entry name" value="TRANSMEMBRANE PROTEIN 256"/>
    <property type="match status" value="1"/>
</dbReference>
<gene>
    <name evidence="6" type="ORF">ABE65_020450</name>
</gene>
<dbReference type="Pfam" id="PF04241">
    <property type="entry name" value="DUF423"/>
    <property type="match status" value="1"/>
</dbReference>
<dbReference type="KEGG" id="fpn:ABE65_020450"/>
<dbReference type="GO" id="GO:0005886">
    <property type="term" value="C:plasma membrane"/>
    <property type="evidence" value="ECO:0007669"/>
    <property type="project" value="TreeGrafter"/>
</dbReference>
<keyword evidence="3" id="KW-0812">Transmembrane</keyword>
<dbReference type="AlphaFoldDB" id="A0A160IRD1"/>
<comment type="subcellular location">
    <subcellularLocation>
        <location evidence="1">Membrane</location>
        <topology evidence="1">Multi-pass membrane protein</topology>
    </subcellularLocation>
</comment>
<evidence type="ECO:0000313" key="7">
    <source>
        <dbReference type="Proteomes" id="UP000076623"/>
    </source>
</evidence>
<evidence type="ECO:0000256" key="3">
    <source>
        <dbReference type="ARBA" id="ARBA00022692"/>
    </source>
</evidence>
<evidence type="ECO:0000313" key="6">
    <source>
        <dbReference type="EMBL" id="ANC79043.1"/>
    </source>
</evidence>
<dbReference type="Proteomes" id="UP000076623">
    <property type="component" value="Chromosome"/>
</dbReference>
<dbReference type="EMBL" id="CP015378">
    <property type="protein sequence ID" value="ANC79043.1"/>
    <property type="molecule type" value="Genomic_DNA"/>
</dbReference>
<evidence type="ECO:0000256" key="1">
    <source>
        <dbReference type="ARBA" id="ARBA00004141"/>
    </source>
</evidence>
<keyword evidence="7" id="KW-1185">Reference proteome</keyword>
<dbReference type="OrthoDB" id="9802121at2"/>
<comment type="similarity">
    <text evidence="2">Belongs to the UPF0382 family.</text>
</comment>
<evidence type="ECO:0000256" key="4">
    <source>
        <dbReference type="ARBA" id="ARBA00022989"/>
    </source>
</evidence>
<proteinExistence type="inferred from homology"/>